<dbReference type="SMART" id="SM00060">
    <property type="entry name" value="FN3"/>
    <property type="match status" value="1"/>
</dbReference>
<reference evidence="2" key="1">
    <citation type="submission" date="2020-08" db="EMBL/GenBank/DDBJ databases">
        <title>Genome public.</title>
        <authorList>
            <person name="Liu C."/>
            <person name="Sun Q."/>
        </authorList>
    </citation>
    <scope>NUCLEOTIDE SEQUENCE</scope>
    <source>
        <strain evidence="2">BX12</strain>
    </source>
</reference>
<proteinExistence type="predicted"/>
<dbReference type="SUPFAM" id="SSF49265">
    <property type="entry name" value="Fibronectin type III"/>
    <property type="match status" value="1"/>
</dbReference>
<dbReference type="InterPro" id="IPR003961">
    <property type="entry name" value="FN3_dom"/>
</dbReference>
<dbReference type="InterPro" id="IPR013783">
    <property type="entry name" value="Ig-like_fold"/>
</dbReference>
<dbReference type="EMBL" id="JACRYT010000022">
    <property type="protein sequence ID" value="MBC6680975.1"/>
    <property type="molecule type" value="Genomic_DNA"/>
</dbReference>
<feature type="domain" description="Fibronectin type-III" evidence="1">
    <location>
        <begin position="555"/>
        <end position="650"/>
    </location>
</feature>
<dbReference type="Gene3D" id="3.80.10.10">
    <property type="entry name" value="Ribonuclease Inhibitor"/>
    <property type="match status" value="1"/>
</dbReference>
<accession>A0A923NQT2</accession>
<dbReference type="InterPro" id="IPR008964">
    <property type="entry name" value="Invasin/intimin_cell_adhesion"/>
</dbReference>
<dbReference type="Pfam" id="PF00041">
    <property type="entry name" value="fn3"/>
    <property type="match status" value="1"/>
</dbReference>
<dbReference type="InterPro" id="IPR036116">
    <property type="entry name" value="FN3_sf"/>
</dbReference>
<evidence type="ECO:0000313" key="2">
    <source>
        <dbReference type="EMBL" id="MBC6680975.1"/>
    </source>
</evidence>
<dbReference type="PROSITE" id="PS50853">
    <property type="entry name" value="FN3"/>
    <property type="match status" value="1"/>
</dbReference>
<gene>
    <name evidence="2" type="ORF">H9L42_14220</name>
</gene>
<dbReference type="InterPro" id="IPR003343">
    <property type="entry name" value="Big_2"/>
</dbReference>
<dbReference type="AlphaFoldDB" id="A0A923NQT2"/>
<dbReference type="Gene3D" id="2.60.40.10">
    <property type="entry name" value="Immunoglobulins"/>
    <property type="match status" value="1"/>
</dbReference>
<name>A0A923NQT2_9FIRM</name>
<dbReference type="CDD" id="cd00063">
    <property type="entry name" value="FN3"/>
    <property type="match status" value="1"/>
</dbReference>
<dbReference type="Proteomes" id="UP000602647">
    <property type="component" value="Unassembled WGS sequence"/>
</dbReference>
<dbReference type="Pfam" id="PF02368">
    <property type="entry name" value="Big_2"/>
    <property type="match status" value="1"/>
</dbReference>
<dbReference type="Gene3D" id="2.60.40.1080">
    <property type="match status" value="1"/>
</dbReference>
<sequence>MKKKVSILVALVMLLTTFAVPISAYGKEQKVQAYAFHEHYFISTEDYEEDEIRLDMNESIQLYLNYATEVDNQQFNSLSEVSPDWYWESANPDIVKISEDGMASYVSEGIAKILVNDEKGMEQASINLLAGDVEAKKYSITRVNGEFQKNPYEYNGDDEEMLYAQIDVGETINLKIDSNRDSDQIVQTDWEWDSSDYDEEMIQLGEPTEEGIAIKGIADGVVTIYAYNNYYDGYTSDITLYVGDACSYYVADMEEKATGWRYMDIGESLTLGVLTVPTKNVEAAKWEWYIEENVTYPGEVSLKNNTLTALTQGDVSIGAAHPDIVGERNSLELQIGYDDYWGADADYRLYPQNRTAKLRDWYGLEDPGVKVTVPVTITVNADYCFRPGTYTVTAIGKGAICNSRTKSVVVPNTVTTIEDYGVGYERVYDDNGDDRYLKIAGFTIYGYSDTSAAAKYAAKNGIKYVNLASNPVVKKNAAITAKSFIKTYGNKPFSLGAKANSGGKLTYKSSSTKVATVSSTGRVTLKGPGKATITITAAATANYNGATKRVTITVKPKKITGLKVKKGKKRMTVSWKRDKKATGYQITYAQNKKFKKGKKTITISKNKTIKRTVKKLKARKTYYVKVRAYKKVGKTKIYGAYSGTKKVKVR</sequence>
<dbReference type="InterPro" id="IPR032675">
    <property type="entry name" value="LRR_dom_sf"/>
</dbReference>
<keyword evidence="3" id="KW-1185">Reference proteome</keyword>
<dbReference type="RefSeq" id="WP_187304072.1">
    <property type="nucleotide sequence ID" value="NZ_JACRYT010000022.1"/>
</dbReference>
<protein>
    <submittedName>
        <fullName evidence="2">Fibronectin type III domain-containing protein</fullName>
    </submittedName>
</protein>
<evidence type="ECO:0000259" key="1">
    <source>
        <dbReference type="PROSITE" id="PS50853"/>
    </source>
</evidence>
<dbReference type="SUPFAM" id="SSF49373">
    <property type="entry name" value="Invasin/intimin cell-adhesion fragments"/>
    <property type="match status" value="2"/>
</dbReference>
<organism evidence="2 3">
    <name type="scientific">Zhenpiania hominis</name>
    <dbReference type="NCBI Taxonomy" id="2763644"/>
    <lineage>
        <taxon>Bacteria</taxon>
        <taxon>Bacillati</taxon>
        <taxon>Bacillota</taxon>
        <taxon>Clostridia</taxon>
        <taxon>Peptostreptococcales</taxon>
        <taxon>Anaerovoracaceae</taxon>
        <taxon>Zhenpiania</taxon>
    </lineage>
</organism>
<comment type="caution">
    <text evidence="2">The sequence shown here is derived from an EMBL/GenBank/DDBJ whole genome shotgun (WGS) entry which is preliminary data.</text>
</comment>
<evidence type="ECO:0000313" key="3">
    <source>
        <dbReference type="Proteomes" id="UP000602647"/>
    </source>
</evidence>